<comment type="caution">
    <text evidence="2">The sequence shown here is derived from an EMBL/GenBank/DDBJ whole genome shotgun (WGS) entry which is preliminary data.</text>
</comment>
<evidence type="ECO:0000313" key="3">
    <source>
        <dbReference type="Proteomes" id="UP000552954"/>
    </source>
</evidence>
<evidence type="ECO:0008006" key="4">
    <source>
        <dbReference type="Google" id="ProtNLM"/>
    </source>
</evidence>
<dbReference type="InterPro" id="IPR042100">
    <property type="entry name" value="Bug_dom1"/>
</dbReference>
<dbReference type="PANTHER" id="PTHR42928">
    <property type="entry name" value="TRICARBOXYLATE-BINDING PROTEIN"/>
    <property type="match status" value="1"/>
</dbReference>
<dbReference type="PANTHER" id="PTHR42928:SF5">
    <property type="entry name" value="BLR1237 PROTEIN"/>
    <property type="match status" value="1"/>
</dbReference>
<evidence type="ECO:0000256" key="1">
    <source>
        <dbReference type="ARBA" id="ARBA00006987"/>
    </source>
</evidence>
<dbReference type="Proteomes" id="UP000552954">
    <property type="component" value="Unassembled WGS sequence"/>
</dbReference>
<dbReference type="Pfam" id="PF03401">
    <property type="entry name" value="TctC"/>
    <property type="match status" value="1"/>
</dbReference>
<gene>
    <name evidence="2" type="ORF">HK415_00555</name>
</gene>
<accession>A0A849KCI5</accession>
<reference evidence="2 3" key="2">
    <citation type="submission" date="2020-06" db="EMBL/GenBank/DDBJ databases">
        <title>Ramlibacter rhizophilus sp. nov., isolated from rhizosphere soil of national flower Mugunghwa from South Korea.</title>
        <authorList>
            <person name="Zheng-Fei Y."/>
            <person name="Huan T."/>
        </authorList>
    </citation>
    <scope>NUCLEOTIDE SEQUENCE [LARGE SCALE GENOMIC DNA]</scope>
    <source>
        <strain evidence="2 3">B156</strain>
    </source>
</reference>
<dbReference type="Gene3D" id="3.40.190.150">
    <property type="entry name" value="Bordetella uptake gene, domain 1"/>
    <property type="match status" value="1"/>
</dbReference>
<protein>
    <recommendedName>
        <fullName evidence="4">Tripartite tricarboxylate transporter substrate binding protein</fullName>
    </recommendedName>
</protein>
<organism evidence="2 3">
    <name type="scientific">Ramlibacter montanisoli</name>
    <dbReference type="NCBI Taxonomy" id="2732512"/>
    <lineage>
        <taxon>Bacteria</taxon>
        <taxon>Pseudomonadati</taxon>
        <taxon>Pseudomonadota</taxon>
        <taxon>Betaproteobacteria</taxon>
        <taxon>Burkholderiales</taxon>
        <taxon>Comamonadaceae</taxon>
        <taxon>Ramlibacter</taxon>
    </lineage>
</organism>
<evidence type="ECO:0000313" key="2">
    <source>
        <dbReference type="EMBL" id="NNU41973.1"/>
    </source>
</evidence>
<dbReference type="InterPro" id="IPR005064">
    <property type="entry name" value="BUG"/>
</dbReference>
<sequence length="126" mass="13389">MTAVVSDLGTARPFLNGRLRALAITGSARHASLPDVPTFGQQGLPALDGYISWVGIFAPGTLPRTMASRLADDLSRALRSDAMKAELAAIGFDATGTSGESFAVIVQRDRQRWSQVLRDIGGISFN</sequence>
<keyword evidence="3" id="KW-1185">Reference proteome</keyword>
<reference evidence="2 3" key="1">
    <citation type="submission" date="2020-05" db="EMBL/GenBank/DDBJ databases">
        <authorList>
            <person name="Khan S.A."/>
            <person name="Jeon C.O."/>
            <person name="Chun B.H."/>
        </authorList>
    </citation>
    <scope>NUCLEOTIDE SEQUENCE [LARGE SCALE GENOMIC DNA]</scope>
    <source>
        <strain evidence="2 3">B156</strain>
    </source>
</reference>
<name>A0A849KCI5_9BURK</name>
<proteinExistence type="inferred from homology"/>
<dbReference type="EMBL" id="JABFCS010000001">
    <property type="protein sequence ID" value="NNU41973.1"/>
    <property type="molecule type" value="Genomic_DNA"/>
</dbReference>
<dbReference type="AlphaFoldDB" id="A0A849KCI5"/>
<comment type="similarity">
    <text evidence="1">Belongs to the UPF0065 (bug) family.</text>
</comment>
<dbReference type="Gene3D" id="3.40.190.10">
    <property type="entry name" value="Periplasmic binding protein-like II"/>
    <property type="match status" value="1"/>
</dbReference>